<sequence length="379" mass="44666">MSYCTLPRKQITCDINPTFGENSTPSITFSLLTYLKIMQNQVIFHELKPKTIDEDNLINKNEYSVDFFYKIINPYEFVHFKVINSKFSVSKIKAESSIFYTFMELINSFNLLDSFLNVNITTLHCGSNNSSTIECMNIFRENNNDLNYDINYDANDGLKPSIFDIDLLSNIELNKINFLYFEINESFENDINKYTYNFIIILYFIFIHQSQNGVCVIKVNSLVYKPILDIIYLLTNVYEKVHINKPNISSTFSNERFIICKNFFNYSKKDITLKQMKTTIHEIENNQTKIVSLIDKDLPSYFLNKIEESNIIIGQQQLEHFDSLINIIKNKNRYDKIETLKRNNIQKCILWCEKNKIPYNKFIDKLNIFLPVSINNDKT</sequence>
<dbReference type="GO" id="GO:0005737">
    <property type="term" value="C:cytoplasm"/>
    <property type="evidence" value="ECO:0007669"/>
    <property type="project" value="TreeGrafter"/>
</dbReference>
<dbReference type="Pfam" id="PF01728">
    <property type="entry name" value="FtsJ"/>
    <property type="match status" value="1"/>
</dbReference>
<dbReference type="InterPro" id="IPR002877">
    <property type="entry name" value="RNA_MeTrfase_FtsJ_dom"/>
</dbReference>
<evidence type="ECO:0000313" key="2">
    <source>
        <dbReference type="EMBL" id="QHT12663.1"/>
    </source>
</evidence>
<dbReference type="GO" id="GO:0006370">
    <property type="term" value="P:7-methylguanosine mRNA capping"/>
    <property type="evidence" value="ECO:0007669"/>
    <property type="project" value="TreeGrafter"/>
</dbReference>
<evidence type="ECO:0000259" key="1">
    <source>
        <dbReference type="Pfam" id="PF01728"/>
    </source>
</evidence>
<dbReference type="AlphaFoldDB" id="A0A6C0D8A2"/>
<dbReference type="Gene3D" id="3.40.50.12760">
    <property type="match status" value="1"/>
</dbReference>
<dbReference type="GO" id="GO:0004483">
    <property type="term" value="F:methyltransferase cap1 activity"/>
    <property type="evidence" value="ECO:0007669"/>
    <property type="project" value="TreeGrafter"/>
</dbReference>
<feature type="domain" description="Ribosomal RNA methyltransferase FtsJ" evidence="1">
    <location>
        <begin position="209"/>
        <end position="263"/>
    </location>
</feature>
<accession>A0A6C0D8A2</accession>
<name>A0A6C0D8A2_9ZZZZ</name>
<dbReference type="PANTHER" id="PTHR16121:SF2">
    <property type="entry name" value="CAP-SPECIFIC MRNA (NUCLEOSIDE-2'-O-)-METHYLTRANSFERASE 2"/>
    <property type="match status" value="1"/>
</dbReference>
<protein>
    <recommendedName>
        <fullName evidence="1">Ribosomal RNA methyltransferase FtsJ domain-containing protein</fullName>
    </recommendedName>
</protein>
<dbReference type="GO" id="GO:0005634">
    <property type="term" value="C:nucleus"/>
    <property type="evidence" value="ECO:0007669"/>
    <property type="project" value="TreeGrafter"/>
</dbReference>
<dbReference type="GO" id="GO:0032259">
    <property type="term" value="P:methylation"/>
    <property type="evidence" value="ECO:0007669"/>
    <property type="project" value="InterPro"/>
</dbReference>
<organism evidence="2">
    <name type="scientific">viral metagenome</name>
    <dbReference type="NCBI Taxonomy" id="1070528"/>
    <lineage>
        <taxon>unclassified sequences</taxon>
        <taxon>metagenomes</taxon>
        <taxon>organismal metagenomes</taxon>
    </lineage>
</organism>
<proteinExistence type="predicted"/>
<dbReference type="PANTHER" id="PTHR16121">
    <property type="entry name" value="CAP-SPECIFIC MRNA (NUCLEOSIDE-2'-O-)-METHYLTRANSFERASE 1-RELATED"/>
    <property type="match status" value="1"/>
</dbReference>
<reference evidence="2" key="1">
    <citation type="journal article" date="2020" name="Nature">
        <title>Giant virus diversity and host interactions through global metagenomics.</title>
        <authorList>
            <person name="Schulz F."/>
            <person name="Roux S."/>
            <person name="Paez-Espino D."/>
            <person name="Jungbluth S."/>
            <person name="Walsh D.A."/>
            <person name="Denef V.J."/>
            <person name="McMahon K.D."/>
            <person name="Konstantinidis K.T."/>
            <person name="Eloe-Fadrosh E.A."/>
            <person name="Kyrpides N.C."/>
            <person name="Woyke T."/>
        </authorList>
    </citation>
    <scope>NUCLEOTIDE SEQUENCE</scope>
    <source>
        <strain evidence="2">GVMAG-M-3300023174-130</strain>
    </source>
</reference>
<dbReference type="EMBL" id="MN739549">
    <property type="protein sequence ID" value="QHT12663.1"/>
    <property type="molecule type" value="Genomic_DNA"/>
</dbReference>
<dbReference type="InterPro" id="IPR050851">
    <property type="entry name" value="mRNA_Cap_2O-Ribose_MeTrfase"/>
</dbReference>